<keyword evidence="4 7" id="KW-0812">Transmembrane</keyword>
<dbReference type="SUPFAM" id="SSF53649">
    <property type="entry name" value="Alkaline phosphatase-like"/>
    <property type="match status" value="1"/>
</dbReference>
<keyword evidence="6 7" id="KW-0472">Membrane</keyword>
<keyword evidence="10" id="KW-1185">Reference proteome</keyword>
<organism evidence="9 10">
    <name type="scientific">Neglectibacter timonensis</name>
    <dbReference type="NCBI Taxonomy" id="1776382"/>
    <lineage>
        <taxon>Bacteria</taxon>
        <taxon>Bacillati</taxon>
        <taxon>Bacillota</taxon>
        <taxon>Clostridia</taxon>
        <taxon>Eubacteriales</taxon>
        <taxon>Oscillospiraceae</taxon>
        <taxon>Neglectibacter</taxon>
    </lineage>
</organism>
<comment type="subcellular location">
    <subcellularLocation>
        <location evidence="1">Cell membrane</location>
        <topology evidence="1">Multi-pass membrane protein</topology>
    </subcellularLocation>
</comment>
<evidence type="ECO:0000256" key="4">
    <source>
        <dbReference type="ARBA" id="ARBA00022692"/>
    </source>
</evidence>
<dbReference type="Proteomes" id="UP001524473">
    <property type="component" value="Unassembled WGS sequence"/>
</dbReference>
<evidence type="ECO:0000256" key="1">
    <source>
        <dbReference type="ARBA" id="ARBA00004651"/>
    </source>
</evidence>
<evidence type="ECO:0000313" key="10">
    <source>
        <dbReference type="Proteomes" id="UP001524473"/>
    </source>
</evidence>
<dbReference type="CDD" id="cd16015">
    <property type="entry name" value="LTA_synthase"/>
    <property type="match status" value="1"/>
</dbReference>
<evidence type="ECO:0000256" key="3">
    <source>
        <dbReference type="ARBA" id="ARBA00022475"/>
    </source>
</evidence>
<dbReference type="Gene3D" id="3.40.720.10">
    <property type="entry name" value="Alkaline Phosphatase, subunit A"/>
    <property type="match status" value="1"/>
</dbReference>
<feature type="transmembrane region" description="Helical" evidence="7">
    <location>
        <begin position="58"/>
        <end position="78"/>
    </location>
</feature>
<dbReference type="InterPro" id="IPR000917">
    <property type="entry name" value="Sulfatase_N"/>
</dbReference>
<accession>A0ABT1S2Z6</accession>
<dbReference type="RefSeq" id="WP_066860701.1">
    <property type="nucleotide sequence ID" value="NZ_CABKVV010000010.1"/>
</dbReference>
<gene>
    <name evidence="9" type="ORF">NE695_15435</name>
</gene>
<sequence>MKLESKDRGFSLQLRLKRGNLIAAGVLLAASAVMFALNPQLFFGGPSEEAQPFQPGDTALYLLLTLLPCALCLIEVKLPQVLKKIAGWLMLLVLPLLSFQAVDNINHTQIADFDFKTSLANYIGYLMVFALLFAVCRRVWVTALLGGAIFLTFGIANYFTSEFRGAPILPWDLSSVGTAFSVAGGYTYELTKPIAVSILLYLLAVLFCYHVCPRGKENTSRRGRMTERAGALAIAGALFLLIFPADVLTDLGISVWAWNQKTSSKLTGVTAGFFANIQFLMVDKPEGYSAAKVKQLEAEIEELPEPAALGSPEGLPTIIAVMNESMTDFTRTGKGSLTLTSDNLPFLHSLQESGDVIWGTAYSSVYGGNTCNSEYEFLTSNTLSFLPTGSKPYQQYVDHDQSSLVSILKEYGYDCTAIHPGQRSAWQRDTAYPYLGFDKFIDVDAFTVNRTFEHRLTSDRSSYDQVIAEYENRGDDPLFLFNVTIQNHGGYEDENFRTTVQVAEAAGEFPQAEQYLSLTKKSDQALEELIGYFSQQEDPVVILFFGDHWPNLESGFLTQLLGQDSDRLSFENIMREYEVPFLIWANYPLEGQEIQQISLNYLSGLLLRSAGLQGTGYTKFVEQVRQVFPVITANGMIDKEGSYYKIGESTPYDDLLNEYAMLQYNNAFGLEGKAEGLFSIG</sequence>
<evidence type="ECO:0000256" key="2">
    <source>
        <dbReference type="ARBA" id="ARBA00004936"/>
    </source>
</evidence>
<evidence type="ECO:0000256" key="7">
    <source>
        <dbReference type="SAM" id="Phobius"/>
    </source>
</evidence>
<dbReference type="PANTHER" id="PTHR47371:SF3">
    <property type="entry name" value="PHOSPHOGLYCEROL TRANSFERASE I"/>
    <property type="match status" value="1"/>
</dbReference>
<dbReference type="InterPro" id="IPR017850">
    <property type="entry name" value="Alkaline_phosphatase_core_sf"/>
</dbReference>
<evidence type="ECO:0000313" key="9">
    <source>
        <dbReference type="EMBL" id="MCQ4841306.1"/>
    </source>
</evidence>
<evidence type="ECO:0000256" key="6">
    <source>
        <dbReference type="ARBA" id="ARBA00023136"/>
    </source>
</evidence>
<keyword evidence="3" id="KW-1003">Cell membrane</keyword>
<dbReference type="Pfam" id="PF00884">
    <property type="entry name" value="Sulfatase"/>
    <property type="match status" value="1"/>
</dbReference>
<dbReference type="GeneID" id="90531237"/>
<evidence type="ECO:0000256" key="5">
    <source>
        <dbReference type="ARBA" id="ARBA00022989"/>
    </source>
</evidence>
<feature type="transmembrane region" description="Helical" evidence="7">
    <location>
        <begin position="21"/>
        <end position="38"/>
    </location>
</feature>
<evidence type="ECO:0000259" key="8">
    <source>
        <dbReference type="Pfam" id="PF00884"/>
    </source>
</evidence>
<comment type="pathway">
    <text evidence="2">Cell wall biogenesis; lipoteichoic acid biosynthesis.</text>
</comment>
<protein>
    <submittedName>
        <fullName evidence="9">LTA synthase family protein</fullName>
    </submittedName>
</protein>
<comment type="caution">
    <text evidence="9">The sequence shown here is derived from an EMBL/GenBank/DDBJ whole genome shotgun (WGS) entry which is preliminary data.</text>
</comment>
<dbReference type="InterPro" id="IPR050448">
    <property type="entry name" value="OpgB/LTA_synthase_biosynth"/>
</dbReference>
<reference evidence="9 10" key="1">
    <citation type="submission" date="2022-06" db="EMBL/GenBank/DDBJ databases">
        <title>Isolation of gut microbiota from human fecal samples.</title>
        <authorList>
            <person name="Pamer E.G."/>
            <person name="Barat B."/>
            <person name="Waligurski E."/>
            <person name="Medina S."/>
            <person name="Paddock L."/>
            <person name="Mostad J."/>
        </authorList>
    </citation>
    <scope>NUCLEOTIDE SEQUENCE [LARGE SCALE GENOMIC DNA]</scope>
    <source>
        <strain evidence="9 10">DFI.9.73</strain>
    </source>
</reference>
<name>A0ABT1S2Z6_9FIRM</name>
<dbReference type="PANTHER" id="PTHR47371">
    <property type="entry name" value="LIPOTEICHOIC ACID SYNTHASE"/>
    <property type="match status" value="1"/>
</dbReference>
<feature type="transmembrane region" description="Helical" evidence="7">
    <location>
        <begin position="194"/>
        <end position="212"/>
    </location>
</feature>
<proteinExistence type="predicted"/>
<feature type="transmembrane region" description="Helical" evidence="7">
    <location>
        <begin position="85"/>
        <end position="102"/>
    </location>
</feature>
<dbReference type="EMBL" id="JANFZH010000044">
    <property type="protein sequence ID" value="MCQ4841306.1"/>
    <property type="molecule type" value="Genomic_DNA"/>
</dbReference>
<feature type="transmembrane region" description="Helical" evidence="7">
    <location>
        <begin position="122"/>
        <end position="155"/>
    </location>
</feature>
<keyword evidence="5 7" id="KW-1133">Transmembrane helix</keyword>
<feature type="transmembrane region" description="Helical" evidence="7">
    <location>
        <begin position="232"/>
        <end position="258"/>
    </location>
</feature>
<feature type="domain" description="Sulfatase N-terminal" evidence="8">
    <location>
        <begin position="316"/>
        <end position="597"/>
    </location>
</feature>